<evidence type="ECO:0000313" key="11">
    <source>
        <dbReference type="Proteomes" id="UP000445000"/>
    </source>
</evidence>
<dbReference type="Pfam" id="PF00771">
    <property type="entry name" value="FHIPEP"/>
    <property type="match status" value="1"/>
</dbReference>
<feature type="transmembrane region" description="Helical" evidence="9">
    <location>
        <begin position="312"/>
        <end position="329"/>
    </location>
</feature>
<evidence type="ECO:0000256" key="2">
    <source>
        <dbReference type="ARBA" id="ARBA00008835"/>
    </source>
</evidence>
<evidence type="ECO:0000313" key="10">
    <source>
        <dbReference type="EMBL" id="GFE82375.1"/>
    </source>
</evidence>
<comment type="similarity">
    <text evidence="2">Belongs to the FHIPEP (flagella/HR/invasion proteins export pore) family.</text>
</comment>
<keyword evidence="3" id="KW-0813">Transport</keyword>
<proteinExistence type="inferred from homology"/>
<dbReference type="NCBIfam" id="TIGR01399">
    <property type="entry name" value="hrcV"/>
    <property type="match status" value="1"/>
</dbReference>
<protein>
    <submittedName>
        <fullName evidence="10">EscV/YscV/HrcV family type III secretion system export apparatus protein</fullName>
    </submittedName>
</protein>
<dbReference type="PANTHER" id="PTHR30161:SF2">
    <property type="entry name" value="INVASION PROTEIN INVA"/>
    <property type="match status" value="1"/>
</dbReference>
<keyword evidence="4" id="KW-1003">Cell membrane</keyword>
<dbReference type="RefSeq" id="WP_161814026.1">
    <property type="nucleotide sequence ID" value="NZ_BLJN01000004.1"/>
</dbReference>
<feature type="transmembrane region" description="Helical" evidence="9">
    <location>
        <begin position="288"/>
        <end position="306"/>
    </location>
</feature>
<comment type="caution">
    <text evidence="10">The sequence shown here is derived from an EMBL/GenBank/DDBJ whole genome shotgun (WGS) entry which is preliminary data.</text>
</comment>
<dbReference type="Proteomes" id="UP000445000">
    <property type="component" value="Unassembled WGS sequence"/>
</dbReference>
<evidence type="ECO:0000256" key="4">
    <source>
        <dbReference type="ARBA" id="ARBA00022475"/>
    </source>
</evidence>
<sequence>MSAIAKDIRNSIDWRTALLQSNVLLTAIIVAAIGMMILPLSPFVLDLLIAVNLSMSLLLLLVSLYVGSPLGLSTFPSLLLFTTLFRLALNIASTRQILMHAHAGDIIFTFGNLVVGGDIIVGVVVFLIIAIVQFVVIAKGAERVAEVGARFTLDAMPGKQMSIDADLRAGLIDKDEARLRRSRLERESHLYGAMDGAMKFVKGDAIAALIIAAVNIVAGLAIGTLRKGMDLDHALQTYATLTVGDALVSQIPSLLVSIAAGILITRVSDPSKANNTGLGDEIAGQLQAHPRALLIGSAVILALVLVPGFPKVPFLVLAILIGATGFALLPHRRRYKQAGDRPMPVMRREGSDLVRPWIDSSDRLLAVPLSVDVFATIDRHLRPEALESELRQIRRAVETDLGVPFPGIVMRRVPDLAEGAYRICIHEIPIAHGELRVDHLLAVDGPELLLTTGSPRSDGDNRFWGGRPAAWVSVERKSQLDVAQRPYLTLEQVLARHVLHVLRQHADEFIGIQETQLLLKRLADEYPDLERELQRNIPVPRLSDVLKRLVREEISIRNLREIAPALVEWAPREKDTTLVTEYVRTSLARYISYRFTKPDGTLTAVVLHPTLEDRLRQSLRQTSAGSVLMLDPQTRREIVNKLRNSFAAREPHEIGRAPTVLLTSLEIRPHLRKLIEPELGRIAVLSYQELEATVRIDPVESVS</sequence>
<dbReference type="PANTHER" id="PTHR30161">
    <property type="entry name" value="FLAGELLAR EXPORT PROTEIN, MEMBRANE FLHA SUBUNIT-RELATED"/>
    <property type="match status" value="1"/>
</dbReference>
<keyword evidence="7 9" id="KW-1133">Transmembrane helix</keyword>
<dbReference type="InterPro" id="IPR042196">
    <property type="entry name" value="FHIPEP_4"/>
</dbReference>
<keyword evidence="11" id="KW-1185">Reference proteome</keyword>
<evidence type="ECO:0000256" key="7">
    <source>
        <dbReference type="ARBA" id="ARBA00022989"/>
    </source>
</evidence>
<dbReference type="Gene3D" id="3.40.30.60">
    <property type="entry name" value="FHIPEP family, domain 1"/>
    <property type="match status" value="1"/>
</dbReference>
<dbReference type="Gene3D" id="3.40.50.12790">
    <property type="entry name" value="FHIPEP family, domain 4"/>
    <property type="match status" value="1"/>
</dbReference>
<feature type="transmembrane region" description="Helical" evidence="9">
    <location>
        <begin position="78"/>
        <end position="99"/>
    </location>
</feature>
<dbReference type="InterPro" id="IPR006302">
    <property type="entry name" value="T3SS_HrcV"/>
</dbReference>
<dbReference type="InterPro" id="IPR042193">
    <property type="entry name" value="FHIPEP_3"/>
</dbReference>
<feature type="transmembrane region" description="Helical" evidence="9">
    <location>
        <begin position="205"/>
        <end position="226"/>
    </location>
</feature>
<dbReference type="GO" id="GO:0009306">
    <property type="term" value="P:protein secretion"/>
    <property type="evidence" value="ECO:0007669"/>
    <property type="project" value="InterPro"/>
</dbReference>
<reference evidence="11" key="1">
    <citation type="submission" date="2020-01" db="EMBL/GenBank/DDBJ databases">
        <title>'Steroidobacter agaridevorans' sp. nov., agar-degrading bacteria isolated from rhizosphere soils.</title>
        <authorList>
            <person name="Ikenaga M."/>
            <person name="Kataoka M."/>
            <person name="Murouchi A."/>
            <person name="Katsuragi S."/>
            <person name="Sakai M."/>
        </authorList>
    </citation>
    <scope>NUCLEOTIDE SEQUENCE [LARGE SCALE GENOMIC DNA]</scope>
    <source>
        <strain evidence="11">YU21-B</strain>
    </source>
</reference>
<dbReference type="PIRSF" id="PIRSF005419">
    <property type="entry name" value="FlhA"/>
    <property type="match status" value="1"/>
</dbReference>
<dbReference type="InterPro" id="IPR042194">
    <property type="entry name" value="FHIPEP_1"/>
</dbReference>
<feature type="transmembrane region" description="Helical" evidence="9">
    <location>
        <begin position="119"/>
        <end position="138"/>
    </location>
</feature>
<evidence type="ECO:0000256" key="8">
    <source>
        <dbReference type="ARBA" id="ARBA00023136"/>
    </source>
</evidence>
<evidence type="ECO:0000256" key="1">
    <source>
        <dbReference type="ARBA" id="ARBA00004429"/>
    </source>
</evidence>
<evidence type="ECO:0000256" key="6">
    <source>
        <dbReference type="ARBA" id="ARBA00022692"/>
    </source>
</evidence>
<dbReference type="PRINTS" id="PR00949">
    <property type="entry name" value="TYPE3IMAPROT"/>
</dbReference>
<comment type="subcellular location">
    <subcellularLocation>
        <location evidence="1">Cell inner membrane</location>
        <topology evidence="1">Multi-pass membrane protein</topology>
    </subcellularLocation>
</comment>
<dbReference type="EMBL" id="BLJN01000004">
    <property type="protein sequence ID" value="GFE82375.1"/>
    <property type="molecule type" value="Genomic_DNA"/>
</dbReference>
<keyword evidence="6 9" id="KW-0812">Transmembrane</keyword>
<evidence type="ECO:0000256" key="9">
    <source>
        <dbReference type="SAM" id="Phobius"/>
    </source>
</evidence>
<evidence type="ECO:0000256" key="5">
    <source>
        <dbReference type="ARBA" id="ARBA00022519"/>
    </source>
</evidence>
<name>A0A829YG01_9GAMM</name>
<dbReference type="GO" id="GO:0005886">
    <property type="term" value="C:plasma membrane"/>
    <property type="evidence" value="ECO:0007669"/>
    <property type="project" value="UniProtKB-SubCell"/>
</dbReference>
<feature type="transmembrane region" description="Helical" evidence="9">
    <location>
        <begin position="246"/>
        <end position="267"/>
    </location>
</feature>
<evidence type="ECO:0000256" key="3">
    <source>
        <dbReference type="ARBA" id="ARBA00022448"/>
    </source>
</evidence>
<keyword evidence="8 9" id="KW-0472">Membrane</keyword>
<dbReference type="AlphaFoldDB" id="A0A829YG01"/>
<keyword evidence="5" id="KW-0997">Cell inner membrane</keyword>
<dbReference type="PROSITE" id="PS00994">
    <property type="entry name" value="FHIPEP"/>
    <property type="match status" value="1"/>
</dbReference>
<accession>A0A829YG01</accession>
<dbReference type="InterPro" id="IPR001712">
    <property type="entry name" value="T3SS_FHIPEP"/>
</dbReference>
<feature type="transmembrane region" description="Helical" evidence="9">
    <location>
        <begin position="21"/>
        <end position="41"/>
    </location>
</feature>
<dbReference type="Gene3D" id="1.10.8.540">
    <property type="entry name" value="FHIPEP family, domain 3"/>
    <property type="match status" value="1"/>
</dbReference>
<dbReference type="InterPro" id="IPR025505">
    <property type="entry name" value="FHIPEP_CS"/>
</dbReference>
<gene>
    <name evidence="10" type="ORF">GCM10011487_43750</name>
</gene>
<organism evidence="10 11">
    <name type="scientific">Steroidobacter agaridevorans</name>
    <dbReference type="NCBI Taxonomy" id="2695856"/>
    <lineage>
        <taxon>Bacteria</taxon>
        <taxon>Pseudomonadati</taxon>
        <taxon>Pseudomonadota</taxon>
        <taxon>Gammaproteobacteria</taxon>
        <taxon>Steroidobacterales</taxon>
        <taxon>Steroidobacteraceae</taxon>
        <taxon>Steroidobacter</taxon>
    </lineage>
</organism>